<keyword evidence="12" id="KW-1185">Reference proteome</keyword>
<evidence type="ECO:0000313" key="12">
    <source>
        <dbReference type="Proteomes" id="UP000294192"/>
    </source>
</evidence>
<dbReference type="PANTHER" id="PTHR11693:SF22">
    <property type="entry name" value="ATP SYNTHASE SUBUNIT GAMMA, MITOCHONDRIAL"/>
    <property type="match status" value="1"/>
</dbReference>
<comment type="caution">
    <text evidence="11">The sequence shown here is derived from an EMBL/GenBank/DDBJ whole genome shotgun (WGS) entry which is preliminary data.</text>
</comment>
<dbReference type="AlphaFoldDB" id="A0A4R0XT12"/>
<keyword evidence="10" id="KW-1003">Cell membrane</keyword>
<dbReference type="Gene3D" id="1.10.287.80">
    <property type="entry name" value="ATP synthase, gamma subunit, helix hairpin domain"/>
    <property type="match status" value="1"/>
</dbReference>
<dbReference type="CDD" id="cd12151">
    <property type="entry name" value="F1-ATPase_gamma"/>
    <property type="match status" value="1"/>
</dbReference>
<name>A0A4R0XT12_9MOLU</name>
<comment type="subunit">
    <text evidence="10">F-type ATPases have 2 components, CF(1) - the catalytic core - and CF(0) - the membrane proton channel. CF(1) has five subunits: alpha(3), beta(3), gamma(1), delta(1), epsilon(1). CF(0) has three main subunits: a, b and c.</text>
</comment>
<reference evidence="11 12" key="1">
    <citation type="submission" date="2018-02" db="EMBL/GenBank/DDBJ databases">
        <title>Mycoplasma marinum and Mycoplasma todarodis sp. nov., moderately halophilic and psychrotolerant mycoplasmas isolated from cephalopods.</title>
        <authorList>
            <person name="Viver T."/>
        </authorList>
    </citation>
    <scope>NUCLEOTIDE SEQUENCE [LARGE SCALE GENOMIC DNA]</scope>
    <source>
        <strain evidence="11 12">PE</strain>
    </source>
</reference>
<evidence type="ECO:0000256" key="6">
    <source>
        <dbReference type="ARBA" id="ARBA00023065"/>
    </source>
</evidence>
<comment type="similarity">
    <text evidence="3 10">Belongs to the ATPase gamma chain family.</text>
</comment>
<keyword evidence="7 10" id="KW-0472">Membrane</keyword>
<dbReference type="InterPro" id="IPR000131">
    <property type="entry name" value="ATP_synth_F1_gsu"/>
</dbReference>
<gene>
    <name evidence="10" type="primary">atpG</name>
    <name evidence="11" type="ORF">C4B24_00270</name>
</gene>
<dbReference type="EMBL" id="PSZO01000001">
    <property type="protein sequence ID" value="TCG12033.1"/>
    <property type="molecule type" value="Genomic_DNA"/>
</dbReference>
<dbReference type="OrthoDB" id="9812769at2"/>
<dbReference type="GO" id="GO:0005886">
    <property type="term" value="C:plasma membrane"/>
    <property type="evidence" value="ECO:0007669"/>
    <property type="project" value="UniProtKB-SubCell"/>
</dbReference>
<dbReference type="PANTHER" id="PTHR11693">
    <property type="entry name" value="ATP SYNTHASE GAMMA CHAIN"/>
    <property type="match status" value="1"/>
</dbReference>
<evidence type="ECO:0000256" key="5">
    <source>
        <dbReference type="ARBA" id="ARBA00022781"/>
    </source>
</evidence>
<dbReference type="GO" id="GO:0046933">
    <property type="term" value="F:proton-transporting ATP synthase activity, rotational mechanism"/>
    <property type="evidence" value="ECO:0007669"/>
    <property type="project" value="UniProtKB-UniRule"/>
</dbReference>
<keyword evidence="9 10" id="KW-0066">ATP synthesis</keyword>
<keyword evidence="6 10" id="KW-0406">Ion transport</keyword>
<dbReference type="SUPFAM" id="SSF52943">
    <property type="entry name" value="ATP synthase (F1-ATPase), gamma subunit"/>
    <property type="match status" value="1"/>
</dbReference>
<dbReference type="Proteomes" id="UP000294192">
    <property type="component" value="Unassembled WGS sequence"/>
</dbReference>
<keyword evidence="5 10" id="KW-0375">Hydrogen ion transport</keyword>
<evidence type="ECO:0000256" key="9">
    <source>
        <dbReference type="ARBA" id="ARBA00023310"/>
    </source>
</evidence>
<keyword evidence="4 10" id="KW-0813">Transport</keyword>
<comment type="function">
    <text evidence="1 10">Produces ATP from ADP in the presence of a proton gradient across the membrane. The gamma chain is believed to be important in regulating ATPase activity and the flow of protons through the CF(0) complex.</text>
</comment>
<dbReference type="InterPro" id="IPR035968">
    <property type="entry name" value="ATP_synth_F1_ATPase_gsu"/>
</dbReference>
<sequence>MASLQETKSRLQSIGTTKKITKAMQLVATAKLRKAKSNLESIQEYYTAVYETFQKLLNSVSDVKKLFPQNAEESTLYIVITSDLGLCGGYNSNVLKMLKADWKKSDKVIILGNKGISHLKAIGKQAFKEYSSVGDEPNYDYASGVGQEAIAQFLSGKINKVKLIHTKFINSVTFEAKTTQLLPIEKPEGVENSSNGISAVTEFEPSPEVVLKKSIPLYVSAMIFGSMVESKVSEMSSRRTAMENATDNANELIKKLDLEYNRARQAAITQEISEIVGGSEAQ</sequence>
<dbReference type="HAMAP" id="MF_00815">
    <property type="entry name" value="ATP_synth_gamma_bact"/>
    <property type="match status" value="1"/>
</dbReference>
<dbReference type="Pfam" id="PF00231">
    <property type="entry name" value="ATP-synt"/>
    <property type="match status" value="1"/>
</dbReference>
<dbReference type="GO" id="GO:0042777">
    <property type="term" value="P:proton motive force-driven plasma membrane ATP synthesis"/>
    <property type="evidence" value="ECO:0007669"/>
    <property type="project" value="UniProtKB-UniRule"/>
</dbReference>
<evidence type="ECO:0000256" key="7">
    <source>
        <dbReference type="ARBA" id="ARBA00023136"/>
    </source>
</evidence>
<protein>
    <recommendedName>
        <fullName evidence="10">ATP synthase gamma chain</fullName>
    </recommendedName>
    <alternativeName>
        <fullName evidence="10">ATP synthase F1 sector gamma subunit</fullName>
    </alternativeName>
    <alternativeName>
        <fullName evidence="10">F-ATPase gamma subunit</fullName>
    </alternativeName>
</protein>
<dbReference type="RefSeq" id="WP_131598236.1">
    <property type="nucleotide sequence ID" value="NZ_CBDBYK010000003.1"/>
</dbReference>
<evidence type="ECO:0000256" key="10">
    <source>
        <dbReference type="HAMAP-Rule" id="MF_00815"/>
    </source>
</evidence>
<comment type="subcellular location">
    <subcellularLocation>
        <location evidence="10">Cell membrane</location>
        <topology evidence="10">Peripheral membrane protein</topology>
    </subcellularLocation>
    <subcellularLocation>
        <location evidence="2">Membrane</location>
        <topology evidence="2">Peripheral membrane protein</topology>
    </subcellularLocation>
</comment>
<dbReference type="Gene3D" id="3.40.1380.10">
    <property type="match status" value="1"/>
</dbReference>
<dbReference type="PRINTS" id="PR00126">
    <property type="entry name" value="ATPASEGAMMA"/>
</dbReference>
<accession>A0A4R0XT12</accession>
<evidence type="ECO:0000313" key="11">
    <source>
        <dbReference type="EMBL" id="TCG12033.1"/>
    </source>
</evidence>
<keyword evidence="8 10" id="KW-0139">CF(1)</keyword>
<evidence type="ECO:0000256" key="8">
    <source>
        <dbReference type="ARBA" id="ARBA00023196"/>
    </source>
</evidence>
<dbReference type="GO" id="GO:0005524">
    <property type="term" value="F:ATP binding"/>
    <property type="evidence" value="ECO:0007669"/>
    <property type="project" value="UniProtKB-UniRule"/>
</dbReference>
<dbReference type="NCBIfam" id="TIGR01146">
    <property type="entry name" value="ATPsyn_F1gamma"/>
    <property type="match status" value="1"/>
</dbReference>
<evidence type="ECO:0000256" key="4">
    <source>
        <dbReference type="ARBA" id="ARBA00022448"/>
    </source>
</evidence>
<evidence type="ECO:0000256" key="1">
    <source>
        <dbReference type="ARBA" id="ARBA00003456"/>
    </source>
</evidence>
<dbReference type="GO" id="GO:0045259">
    <property type="term" value="C:proton-transporting ATP synthase complex"/>
    <property type="evidence" value="ECO:0007669"/>
    <property type="project" value="UniProtKB-KW"/>
</dbReference>
<evidence type="ECO:0000256" key="3">
    <source>
        <dbReference type="ARBA" id="ARBA00007681"/>
    </source>
</evidence>
<evidence type="ECO:0000256" key="2">
    <source>
        <dbReference type="ARBA" id="ARBA00004170"/>
    </source>
</evidence>
<organism evidence="11 12">
    <name type="scientific">Mycoplasma marinum</name>
    <dbReference type="NCBI Taxonomy" id="1937190"/>
    <lineage>
        <taxon>Bacteria</taxon>
        <taxon>Bacillati</taxon>
        <taxon>Mycoplasmatota</taxon>
        <taxon>Mollicutes</taxon>
        <taxon>Mycoplasmataceae</taxon>
        <taxon>Mycoplasma</taxon>
    </lineage>
</organism>
<proteinExistence type="inferred from homology"/>